<protein>
    <submittedName>
        <fullName evidence="2">Class I SAM-dependent methyltransferase</fullName>
    </submittedName>
</protein>
<accession>A0ABZ2KJ07</accession>
<dbReference type="CDD" id="cd02440">
    <property type="entry name" value="AdoMet_MTases"/>
    <property type="match status" value="1"/>
</dbReference>
<dbReference type="InterPro" id="IPR029063">
    <property type="entry name" value="SAM-dependent_MTases_sf"/>
</dbReference>
<feature type="domain" description="Methyltransferase type 12" evidence="1">
    <location>
        <begin position="55"/>
        <end position="132"/>
    </location>
</feature>
<dbReference type="SUPFAM" id="SSF53335">
    <property type="entry name" value="S-adenosyl-L-methionine-dependent methyltransferases"/>
    <property type="match status" value="1"/>
</dbReference>
<dbReference type="InterPro" id="IPR013217">
    <property type="entry name" value="Methyltransf_12"/>
</dbReference>
<proteinExistence type="predicted"/>
<keyword evidence="2" id="KW-0489">Methyltransferase</keyword>
<evidence type="ECO:0000259" key="1">
    <source>
        <dbReference type="Pfam" id="PF08242"/>
    </source>
</evidence>
<reference evidence="2 3" key="1">
    <citation type="submission" date="2021-12" db="EMBL/GenBank/DDBJ databases">
        <title>Discovery of the Pendulisporaceae a myxobacterial family with distinct sporulation behavior and unique specialized metabolism.</title>
        <authorList>
            <person name="Garcia R."/>
            <person name="Popoff A."/>
            <person name="Bader C.D."/>
            <person name="Loehr J."/>
            <person name="Walesch S."/>
            <person name="Walt C."/>
            <person name="Boldt J."/>
            <person name="Bunk B."/>
            <person name="Haeckl F.J.F.P.J."/>
            <person name="Gunesch A.P."/>
            <person name="Birkelbach J."/>
            <person name="Nuebel U."/>
            <person name="Pietschmann T."/>
            <person name="Bach T."/>
            <person name="Mueller R."/>
        </authorList>
    </citation>
    <scope>NUCLEOTIDE SEQUENCE [LARGE SCALE GENOMIC DNA]</scope>
    <source>
        <strain evidence="2 3">MSr12523</strain>
    </source>
</reference>
<dbReference type="Gene3D" id="3.40.50.150">
    <property type="entry name" value="Vaccinia Virus protein VP39"/>
    <property type="match status" value="1"/>
</dbReference>
<sequence>MTSKNGGGERFDEAYYQRFYESKETRVYGKDSIAHLARGVTEMIAWYGGDIRSVLDIGAGTGLWRDWFAANKKNVHYLSTEVSEHACKKYGHKQCDISVWRTREQFDLVICQGVLPYLDADAATRAIENIASMSNGFLYLEAVTKYDLEEICDRDFTDTTQRARTRKWYRTRLDKFYTPLGCGLYYSKRGHLTFYELEKA</sequence>
<dbReference type="Proteomes" id="UP001379533">
    <property type="component" value="Chromosome"/>
</dbReference>
<name>A0ABZ2KJ07_9BACT</name>
<dbReference type="Pfam" id="PF08242">
    <property type="entry name" value="Methyltransf_12"/>
    <property type="match status" value="1"/>
</dbReference>
<gene>
    <name evidence="2" type="ORF">LZC95_17710</name>
</gene>
<dbReference type="EMBL" id="CP089982">
    <property type="protein sequence ID" value="WXA98655.1"/>
    <property type="molecule type" value="Genomic_DNA"/>
</dbReference>
<keyword evidence="3" id="KW-1185">Reference proteome</keyword>
<dbReference type="GO" id="GO:0032259">
    <property type="term" value="P:methylation"/>
    <property type="evidence" value="ECO:0007669"/>
    <property type="project" value="UniProtKB-KW"/>
</dbReference>
<evidence type="ECO:0000313" key="2">
    <source>
        <dbReference type="EMBL" id="WXA98655.1"/>
    </source>
</evidence>
<keyword evidence="2" id="KW-0808">Transferase</keyword>
<organism evidence="2 3">
    <name type="scientific">Pendulispora brunnea</name>
    <dbReference type="NCBI Taxonomy" id="2905690"/>
    <lineage>
        <taxon>Bacteria</taxon>
        <taxon>Pseudomonadati</taxon>
        <taxon>Myxococcota</taxon>
        <taxon>Myxococcia</taxon>
        <taxon>Myxococcales</taxon>
        <taxon>Sorangiineae</taxon>
        <taxon>Pendulisporaceae</taxon>
        <taxon>Pendulispora</taxon>
    </lineage>
</organism>
<evidence type="ECO:0000313" key="3">
    <source>
        <dbReference type="Proteomes" id="UP001379533"/>
    </source>
</evidence>
<dbReference type="RefSeq" id="WP_394849269.1">
    <property type="nucleotide sequence ID" value="NZ_CP089982.1"/>
</dbReference>
<dbReference type="GO" id="GO:0008168">
    <property type="term" value="F:methyltransferase activity"/>
    <property type="evidence" value="ECO:0007669"/>
    <property type="project" value="UniProtKB-KW"/>
</dbReference>